<evidence type="ECO:0000313" key="3">
    <source>
        <dbReference type="Proteomes" id="UP000595296"/>
    </source>
</evidence>
<feature type="compositionally biased region" description="Gly residues" evidence="1">
    <location>
        <begin position="2066"/>
        <end position="2100"/>
    </location>
</feature>
<feature type="compositionally biased region" description="Gly residues" evidence="1">
    <location>
        <begin position="2124"/>
        <end position="2149"/>
    </location>
</feature>
<dbReference type="RefSeq" id="WP_246437890.1">
    <property type="nucleotide sequence ID" value="NZ_CP060138.2"/>
</dbReference>
<evidence type="ECO:0000256" key="1">
    <source>
        <dbReference type="SAM" id="MobiDB-lite"/>
    </source>
</evidence>
<proteinExistence type="predicted"/>
<keyword evidence="3" id="KW-1185">Reference proteome</keyword>
<name>A0A9E6SR26_9RICK</name>
<evidence type="ECO:0000313" key="2">
    <source>
        <dbReference type="EMBL" id="QQV75716.1"/>
    </source>
</evidence>
<feature type="region of interest" description="Disordered" evidence="1">
    <location>
        <begin position="2062"/>
        <end position="2149"/>
    </location>
</feature>
<dbReference type="Proteomes" id="UP000595296">
    <property type="component" value="Chromosome"/>
</dbReference>
<protein>
    <submittedName>
        <fullName evidence="2">Uncharacterized protein</fullName>
    </submittedName>
</protein>
<accession>A0A9E6SR26</accession>
<organism evidence="2 3">
    <name type="scientific">Rickettsia tillamookensis</name>
    <dbReference type="NCBI Taxonomy" id="2761623"/>
    <lineage>
        <taxon>Bacteria</taxon>
        <taxon>Pseudomonadati</taxon>
        <taxon>Pseudomonadota</taxon>
        <taxon>Alphaproteobacteria</taxon>
        <taxon>Rickettsiales</taxon>
        <taxon>Rickettsiaceae</taxon>
        <taxon>Rickettsieae</taxon>
        <taxon>Rickettsia</taxon>
        <taxon>spotted fever group</taxon>
    </lineage>
</organism>
<sequence>MPVGTSPTQRFNTFITDGLNVTTIASNIFAKTIEIKQNPANLAGQTQLIWTTPINTGAGGVVQFGTDSMSEFQDDITSNIDFNGTSATAILDDGVTVTGDIDDILGGNLATLNFAGGSTVTGDVGATNTINTLNVKGNNPVNLQGNVKVNQFNFTADGIAAVGGTLTATAGVQYNDLEATLAFSNPVGAYIFSSPILQAGNGGVMVDTTLTATDSSIATAKTIQIGAIFPTAALTLAVNNKNLNLLAGGNQINFESAKAGLVVASPVVQAVTFGGNLDGFASGGGNVILNGTNALTVQGGSFGAVNKLASVSTIGNVQAQGGINLSGITTLNVTGNSNFTDQTATSASAANINIGDVNGLGTYILTPNNVNFNISTANMKFKNAGSILNITSNGNVTAAMNGDLDPGAAASGIIQLSSTGGLLTITGGNNLGINGGNTLNSMILAGNGDITITPAINIATPLSTGIAGNLTLTTVNGPVNFTNTTTLAVTNITGKTDFVNNAGIINLAAGGNLAAVTSTGGINGVVNVLGAATLGPVTGITALNLNGAGIVTINGASSATNLTINNADVVATAAGGFTGDAAVGAGQLTTNTIGNVTIGTGTYTGDISGTVTFGGAGILNTTQVGGKADFVNNAGTINLASNGQLGAVTSTGGVSGTVNVLGAGTLGPVTGITALNLNGAGAVTINGASSATNLTINNADVVATAAGGFTGNAAVGAGQLTTNTTGNVTVGTGTYTGDITGAATFGGAGILNTTQVGGKVDFVNNAGIINLNNNGALTIVTSTGGINGTVNVLGAGALGPVTGITALNLNEAGNVVIVGASSATNLTINNADVVATAAGGFTGNAAVGAGQLTTNTTGNVTVGTGTYTGNITGTATFGGAGTINTTNIGGQTDFKGSAGTVNVNDTGTLAAVTSSAVAAGNLVFLGGGNVTGVINNIGGITVNAAGNKTVTFQKSVSATSLTLGNNAVANLQDSLTTSSNVDFTNGGILEFSGTNLAGYTLNSPITNGNTGTLNVYTTGTTLTATDSSIGTVNTINIGQGNGSATFTIDVSNKALTLGSAINLNNTNSIFGLTTSKNQQVTFTNSVDGFAGGGGSVNLSSTGNGVVLEIQGIDNKQTLGTAVNKLAAINVTAGSEVGVVGGANKLDVSNVLALNIGNGAIFADQSITSAQIAQINIGDNNGPGTYALDALNGDFQLKAPGVTFVDPASVLKLMTTVASGNNSTIELTGNIEPLVPNTAIVEINAKNANTKLTIDGTANEYAIGTKANPVSKVQLTGQGTLIITALNTPNIDVSVAKVAIGSVGSNVFFSAPSGPINTELGVVQINGNMDFQNNAATAIFASDTKNNITAAMTGNITSTGGTNGTVIVMDNLTVGGTVTNLAMFKGGADGSIVRFNTGGNMSIGEIQGTGTGTILFAQAAPTTLDATINQTGGTAVDLVFPSGGSISGDVGSANNPIGTITAQTGTLIIDGKVTGDTAFMIDGATIQFNDDVNIGIEKLTTPAAFMTPSPLAGTVPDARFNSADPETIVKNVGTQTTAVSIQINGNDVTFTNDVINISNIDFTSPQAVTATFASSNAIVGGTTTNANRLHTIAISGDLTTGTSPFGSDSNHLKTVQFEDVDAKITIDSEDFYSSITTKTNNQGTAIFNANNGFTDDLGGKGLNLKLVQFSSNKGTVKGDTYAKDITIDAGKSAVFTGYNSRSLDIPSATVGGVKVPRATTKFNYKTLIVSENLKGSSSSSSAEYTNAALVQAPINGGSHKFDDDVWLQKPVTGTNNITFAPKKTAFIASDLGAATIVADQATMMFTGDNTSVNVGGNISGSNITFDLGNNKITYTGSATPTGELIINVFYDTTNAGQTGNTSSGNIVLASGSSFDLSNVSSIKVFLTVQNNPSAIGQGSAYPIISGGGNIIVGNAASLPFNVTANEGGFVRWQITNGSFVLLPIELTGDNVVDNIIGKIIKAPPGSDAAKVANVLVNTPIDQRGAVVDHLRPIIERPSNEIHRVTTPLTPMGPSVGPSVGGFSPIQPPPTSGSVVNNIYVPPTTPGGYDVTPSNPAGYNTPTTPVTGTGGFGPNGPSTGGGSPSVGTGGFGPNGPGTGGNAPSGSVTGGVFTPNGPSVVAPSGPATGGSVGGFGPNGPGTAGTTGGNIGTGGVAHQSAPADLVLTVLALAALQEEI</sequence>
<dbReference type="EMBL" id="CP060138">
    <property type="protein sequence ID" value="QQV75716.1"/>
    <property type="molecule type" value="Genomic_DNA"/>
</dbReference>
<reference evidence="2 3" key="1">
    <citation type="journal article" date="2021" name="Int. J. Syst. Evol. Microbiol.">
        <title>Characterization of a novel transitional group Rickettsia species (Rickettsia tillamookensis sp. nov.) from the western black-legged tick, Ixodes pacificus.</title>
        <authorList>
            <person name="Gauthier D.T."/>
            <person name="Karpathy S.E."/>
            <person name="Grizzard S.L."/>
            <person name="Batra D."/>
            <person name="Rowe L.A."/>
            <person name="Paddock C.D."/>
        </authorList>
    </citation>
    <scope>NUCLEOTIDE SEQUENCE [LARGE SCALE GENOMIC DNA]</scope>
    <source>
        <strain evidence="2 3">Tillamook 23</strain>
    </source>
</reference>
<gene>
    <name evidence="2" type="ORF">H6P87_01280</name>
</gene>